<dbReference type="InterPro" id="IPR046433">
    <property type="entry name" value="ActCoA_hydro"/>
</dbReference>
<evidence type="ECO:0000313" key="6">
    <source>
        <dbReference type="Proteomes" id="UP000474676"/>
    </source>
</evidence>
<dbReference type="PANTHER" id="PTHR21432:SF20">
    <property type="entry name" value="ACETYL-COA HYDROLASE"/>
    <property type="match status" value="1"/>
</dbReference>
<dbReference type="InterPro" id="IPR026888">
    <property type="entry name" value="AcetylCoA_hyd_C"/>
</dbReference>
<evidence type="ECO:0000256" key="1">
    <source>
        <dbReference type="ARBA" id="ARBA00009632"/>
    </source>
</evidence>
<dbReference type="AlphaFoldDB" id="A0A6L5Y483"/>
<feature type="domain" description="Acetyl-CoA hydrolase/transferase C-terminal" evidence="4">
    <location>
        <begin position="268"/>
        <end position="421"/>
    </location>
</feature>
<comment type="caution">
    <text evidence="5">The sequence shown here is derived from an EMBL/GenBank/DDBJ whole genome shotgun (WGS) entry which is preliminary data.</text>
</comment>
<comment type="similarity">
    <text evidence="1">Belongs to the acetyl-CoA hydrolase/transferase family.</text>
</comment>
<proteinExistence type="inferred from homology"/>
<dbReference type="GO" id="GO:0006083">
    <property type="term" value="P:acetate metabolic process"/>
    <property type="evidence" value="ECO:0007669"/>
    <property type="project" value="InterPro"/>
</dbReference>
<organism evidence="5 6">
    <name type="scientific">Hornefia butyriciproducens</name>
    <dbReference type="NCBI Taxonomy" id="2652293"/>
    <lineage>
        <taxon>Bacteria</taxon>
        <taxon>Bacillati</taxon>
        <taxon>Bacillota</taxon>
        <taxon>Clostridia</taxon>
        <taxon>Peptostreptococcales</taxon>
        <taxon>Anaerovoracaceae</taxon>
        <taxon>Hornefia</taxon>
    </lineage>
</organism>
<dbReference type="Pfam" id="PF02550">
    <property type="entry name" value="AcetylCoA_hydro"/>
    <property type="match status" value="1"/>
</dbReference>
<evidence type="ECO:0000259" key="3">
    <source>
        <dbReference type="Pfam" id="PF02550"/>
    </source>
</evidence>
<name>A0A6L5Y483_9FIRM</name>
<dbReference type="PANTHER" id="PTHR21432">
    <property type="entry name" value="ACETYL-COA HYDROLASE-RELATED"/>
    <property type="match status" value="1"/>
</dbReference>
<dbReference type="Pfam" id="PF13336">
    <property type="entry name" value="AcetylCoA_hyd_C"/>
    <property type="match status" value="1"/>
</dbReference>
<keyword evidence="6" id="KW-1185">Reference proteome</keyword>
<dbReference type="Gene3D" id="3.40.1080.20">
    <property type="entry name" value="Acetyl-CoA hydrolase/transferase C-terminal domain"/>
    <property type="match status" value="1"/>
</dbReference>
<dbReference type="Gene3D" id="3.30.750.70">
    <property type="entry name" value="4-hydroxybutyrate coenzyme like domains"/>
    <property type="match status" value="1"/>
</dbReference>
<dbReference type="SUPFAM" id="SSF100950">
    <property type="entry name" value="NagB/RpiA/CoA transferase-like"/>
    <property type="match status" value="2"/>
</dbReference>
<feature type="domain" description="Acetyl-CoA hydrolase/transferase N-terminal" evidence="3">
    <location>
        <begin position="75"/>
        <end position="182"/>
    </location>
</feature>
<dbReference type="InterPro" id="IPR037171">
    <property type="entry name" value="NagB/RpiA_transferase-like"/>
</dbReference>
<dbReference type="GO" id="GO:0008775">
    <property type="term" value="F:acetate CoA-transferase activity"/>
    <property type="evidence" value="ECO:0007669"/>
    <property type="project" value="InterPro"/>
</dbReference>
<sequence>MYREKIVSVGEALSHIHQGDRIMTSLCAQAPFLLLKNLHKVAGAGVGFKIYSNMDLFNYPYLVEEKYRGLIDVDSLFEMDGDRAGHRKGIVNYVPGHLHDGSWRWADYYKPNVFIGAVSSMDEHGFCRFSLSNIHEKEFARRADVVICEVNPNLPQVNGDTEIHISDIDYIVESKEPIPVLPETLKLSKEDEAIGGYVSTLVNDGDTIQLGIGKIPDAVANGLMEKQDLGVHTELMTDAIYRLTEAGVVTNRKKTLFRGKSIATFALGSQKLYDMMHQNPGVWIMPGDLVNDSHIIAKNDNMVSINTAIEVDLTGQVCSESIGTLQYSGTGGAVDTSAGAGASKGGRSIICLHSTAKKGECSTINAMHTPGAIVTLSRNNVDYVVTEYGIAPMRGRNIRQRIQNLIAVAHPDFRTEIRKDAEKYQLW</sequence>
<dbReference type="Gene3D" id="3.40.1080.10">
    <property type="entry name" value="Glutaconate Coenzyme A-transferase"/>
    <property type="match status" value="1"/>
</dbReference>
<gene>
    <name evidence="5" type="ORF">FYJ64_03060</name>
</gene>
<keyword evidence="2 5" id="KW-0808">Transferase</keyword>
<evidence type="ECO:0000313" key="5">
    <source>
        <dbReference type="EMBL" id="MST51311.1"/>
    </source>
</evidence>
<evidence type="ECO:0000256" key="2">
    <source>
        <dbReference type="ARBA" id="ARBA00022679"/>
    </source>
</evidence>
<keyword evidence="5" id="KW-0378">Hydrolase</keyword>
<evidence type="ECO:0000259" key="4">
    <source>
        <dbReference type="Pfam" id="PF13336"/>
    </source>
</evidence>
<reference evidence="5 6" key="1">
    <citation type="submission" date="2019-08" db="EMBL/GenBank/DDBJ databases">
        <title>In-depth cultivation of the pig gut microbiome towards novel bacterial diversity and tailored functional studies.</title>
        <authorList>
            <person name="Wylensek D."/>
            <person name="Hitch T.C.A."/>
            <person name="Clavel T."/>
        </authorList>
    </citation>
    <scope>NUCLEOTIDE SEQUENCE [LARGE SCALE GENOMIC DNA]</scope>
    <source>
        <strain evidence="5 6">WCA-MUC-591-APC-3H</strain>
    </source>
</reference>
<dbReference type="GO" id="GO:0016787">
    <property type="term" value="F:hydrolase activity"/>
    <property type="evidence" value="ECO:0007669"/>
    <property type="project" value="UniProtKB-KW"/>
</dbReference>
<dbReference type="Proteomes" id="UP000474676">
    <property type="component" value="Unassembled WGS sequence"/>
</dbReference>
<accession>A0A6L5Y483</accession>
<protein>
    <submittedName>
        <fullName evidence="5">Acetyl-CoA hydrolase/transferase family protein</fullName>
    </submittedName>
</protein>
<dbReference type="EMBL" id="VUMZ01000002">
    <property type="protein sequence ID" value="MST51311.1"/>
    <property type="molecule type" value="Genomic_DNA"/>
</dbReference>
<dbReference type="InterPro" id="IPR038460">
    <property type="entry name" value="AcetylCoA_hyd_C_sf"/>
</dbReference>
<dbReference type="InterPro" id="IPR003702">
    <property type="entry name" value="ActCoA_hydro_N"/>
</dbReference>